<dbReference type="AlphaFoldDB" id="A0A168N705"/>
<sequence length="272" mass="30342">MLSRWDVPTLALTTSNIHAVSQTSRQSASHKNHFEIDWAMKHSDDEIWIGGQQEFTVSPPSLCTTIDGSWSDCRSFTSSFSLASTLDDTKHTDYATNHTRSNADDDNYQPIAIRSSLPIKIDPSRKTLRAEFETIYANRNRAVGEAEHAEYILDSYDDDNETLLGDDIEIEASTLICLGFTKQTPVIADPPSLLTSMLLHRPPASASVANETQSPAHPSIRLVENDCLSQSLKQQVLWENMMNGVIKRSKNNLADTASNLPTDFLYAFTGFW</sequence>
<evidence type="ECO:0000313" key="2">
    <source>
        <dbReference type="Proteomes" id="UP000078561"/>
    </source>
</evidence>
<name>A0A168N705_ABSGL</name>
<protein>
    <submittedName>
        <fullName evidence="1">Uncharacterized protein</fullName>
    </submittedName>
</protein>
<organism evidence="1">
    <name type="scientific">Absidia glauca</name>
    <name type="common">Pin mould</name>
    <dbReference type="NCBI Taxonomy" id="4829"/>
    <lineage>
        <taxon>Eukaryota</taxon>
        <taxon>Fungi</taxon>
        <taxon>Fungi incertae sedis</taxon>
        <taxon>Mucoromycota</taxon>
        <taxon>Mucoromycotina</taxon>
        <taxon>Mucoromycetes</taxon>
        <taxon>Mucorales</taxon>
        <taxon>Cunninghamellaceae</taxon>
        <taxon>Absidia</taxon>
    </lineage>
</organism>
<dbReference type="InParanoid" id="A0A168N705"/>
<evidence type="ECO:0000313" key="1">
    <source>
        <dbReference type="EMBL" id="SAL99941.1"/>
    </source>
</evidence>
<gene>
    <name evidence="1" type="primary">ABSGL_05597.1 scaffold 7188</name>
</gene>
<keyword evidence="2" id="KW-1185">Reference proteome</keyword>
<accession>A0A168N705</accession>
<dbReference type="Proteomes" id="UP000078561">
    <property type="component" value="Unassembled WGS sequence"/>
</dbReference>
<dbReference type="EMBL" id="LT553043">
    <property type="protein sequence ID" value="SAL99941.1"/>
    <property type="molecule type" value="Genomic_DNA"/>
</dbReference>
<reference evidence="1" key="1">
    <citation type="submission" date="2016-04" db="EMBL/GenBank/DDBJ databases">
        <authorList>
            <person name="Evans L.H."/>
            <person name="Alamgir A."/>
            <person name="Owens N."/>
            <person name="Weber N.D."/>
            <person name="Virtaneva K."/>
            <person name="Barbian K."/>
            <person name="Babar A."/>
            <person name="Rosenke K."/>
        </authorList>
    </citation>
    <scope>NUCLEOTIDE SEQUENCE [LARGE SCALE GENOMIC DNA]</scope>
    <source>
        <strain evidence="1">CBS 101.48</strain>
    </source>
</reference>
<proteinExistence type="predicted"/>